<dbReference type="Proteomes" id="UP000183316">
    <property type="component" value="Chromosome"/>
</dbReference>
<reference evidence="1 2" key="1">
    <citation type="submission" date="2016-03" db="EMBL/GenBank/DDBJ databases">
        <title>Genome Sequence and Comparative Pathogenic Determinants of Uropathogenic Escherichia coli O25b:H4, a Clinical Isolate from Saudi Arabia.</title>
        <authorList>
            <person name="Alyamani E.A.J."/>
            <person name="Khiyami M.A."/>
            <person name="Booq R.Y."/>
            <person name="Bahwerth F.S."/>
            <person name="Vaisvil B."/>
            <person name="Schmitt D.P."/>
            <person name="Kapatral V."/>
        </authorList>
    </citation>
    <scope>NUCLEOTIDE SEQUENCE [LARGE SCALE GENOMIC DNA]</scope>
    <source>
        <strain evidence="1 2">O25b:H4</strain>
    </source>
</reference>
<name>A0A192C954_ECO25</name>
<dbReference type="EMBL" id="CP015085">
    <property type="protein sequence ID" value="ANK02312.1"/>
    <property type="molecule type" value="Genomic_DNA"/>
</dbReference>
<evidence type="ECO:0000313" key="2">
    <source>
        <dbReference type="Proteomes" id="UP000183316"/>
    </source>
</evidence>
<gene>
    <name evidence="1" type="ORF">WLH_01051</name>
</gene>
<dbReference type="PATRIC" id="fig|941280.3.peg.1038"/>
<dbReference type="AlphaFoldDB" id="A0A192C954"/>
<protein>
    <submittedName>
        <fullName evidence="1">Uncharacterized protein</fullName>
    </submittedName>
</protein>
<evidence type="ECO:0000313" key="1">
    <source>
        <dbReference type="EMBL" id="ANK02312.1"/>
    </source>
</evidence>
<organism evidence="1 2">
    <name type="scientific">Escherichia coli O25b:H4</name>
    <dbReference type="NCBI Taxonomy" id="941280"/>
    <lineage>
        <taxon>Bacteria</taxon>
        <taxon>Pseudomonadati</taxon>
        <taxon>Pseudomonadota</taxon>
        <taxon>Gammaproteobacteria</taxon>
        <taxon>Enterobacterales</taxon>
        <taxon>Enterobacteriaceae</taxon>
        <taxon>Escherichia</taxon>
    </lineage>
</organism>
<sequence length="34" mass="3658">MTTSIESPLIARCLSLIDIVLAQVPVTHSQNAHV</sequence>
<accession>A0A192C954</accession>
<proteinExistence type="predicted"/>